<comment type="caution">
    <text evidence="7">The sequence shown here is derived from an EMBL/GenBank/DDBJ whole genome shotgun (WGS) entry which is preliminary data.</text>
</comment>
<comment type="similarity">
    <text evidence="4">Belongs to the BPG-independent phosphoglycerate mutase family. A-PGAM subfamily.</text>
</comment>
<evidence type="ECO:0000256" key="3">
    <source>
        <dbReference type="ARBA" id="ARBA00004921"/>
    </source>
</evidence>
<evidence type="ECO:0000256" key="4">
    <source>
        <dbReference type="ARBA" id="ARBA00005524"/>
    </source>
</evidence>
<evidence type="ECO:0000313" key="7">
    <source>
        <dbReference type="EMBL" id="MPN57531.1"/>
    </source>
</evidence>
<reference evidence="7" key="1">
    <citation type="submission" date="2019-08" db="EMBL/GenBank/DDBJ databases">
        <authorList>
            <person name="Kucharzyk K."/>
            <person name="Murdoch R.W."/>
            <person name="Higgins S."/>
            <person name="Loffler F."/>
        </authorList>
    </citation>
    <scope>NUCLEOTIDE SEQUENCE</scope>
</reference>
<evidence type="ECO:0000256" key="1">
    <source>
        <dbReference type="ARBA" id="ARBA00000370"/>
    </source>
</evidence>
<dbReference type="PANTHER" id="PTHR31209">
    <property type="entry name" value="COFACTOR-INDEPENDENT PHOSPHOGLYCERATE MUTASE"/>
    <property type="match status" value="1"/>
</dbReference>
<dbReference type="GO" id="GO:0004619">
    <property type="term" value="F:phosphoglycerate mutase activity"/>
    <property type="evidence" value="ECO:0007669"/>
    <property type="project" value="UniProtKB-EC"/>
</dbReference>
<dbReference type="AlphaFoldDB" id="A0A645J1R6"/>
<dbReference type="PANTHER" id="PTHR31209:SF4">
    <property type="entry name" value="2,3-BISPHOSPHOGLYCERATE-INDEPENDENT PHOSPHOGLYCERATE MUTASE"/>
    <property type="match status" value="1"/>
</dbReference>
<comment type="function">
    <text evidence="2">Catalyzes the interconversion of 2-phosphoglycerate and 3-phosphoglycerate.</text>
</comment>
<evidence type="ECO:0000256" key="2">
    <source>
        <dbReference type="ARBA" id="ARBA00002315"/>
    </source>
</evidence>
<dbReference type="InterPro" id="IPR004456">
    <property type="entry name" value="Pglycerate_mutase_ApgM"/>
</dbReference>
<dbReference type="Gene3D" id="3.40.720.10">
    <property type="entry name" value="Alkaline Phosphatase, subunit A"/>
    <property type="match status" value="1"/>
</dbReference>
<name>A0A645J1R6_9ZZZZ</name>
<protein>
    <recommendedName>
        <fullName evidence="6">Metalloenzyme domain-containing protein</fullName>
    </recommendedName>
</protein>
<dbReference type="InterPro" id="IPR006124">
    <property type="entry name" value="Metalloenzyme"/>
</dbReference>
<dbReference type="SUPFAM" id="SSF53649">
    <property type="entry name" value="Alkaline phosphatase-like"/>
    <property type="match status" value="1"/>
</dbReference>
<comment type="catalytic activity">
    <reaction evidence="1">
        <text>(2R)-2-phosphoglycerate = (2R)-3-phosphoglycerate</text>
        <dbReference type="Rhea" id="RHEA:15901"/>
        <dbReference type="ChEBI" id="CHEBI:58272"/>
        <dbReference type="ChEBI" id="CHEBI:58289"/>
        <dbReference type="EC" id="5.4.2.12"/>
    </reaction>
</comment>
<organism evidence="7">
    <name type="scientific">bioreactor metagenome</name>
    <dbReference type="NCBI Taxonomy" id="1076179"/>
    <lineage>
        <taxon>unclassified sequences</taxon>
        <taxon>metagenomes</taxon>
        <taxon>ecological metagenomes</taxon>
    </lineage>
</organism>
<dbReference type="GO" id="GO:0046872">
    <property type="term" value="F:metal ion binding"/>
    <property type="evidence" value="ECO:0007669"/>
    <property type="project" value="InterPro"/>
</dbReference>
<dbReference type="EMBL" id="VSSQ01129136">
    <property type="protein sequence ID" value="MPN57531.1"/>
    <property type="molecule type" value="Genomic_DNA"/>
</dbReference>
<feature type="domain" description="Metalloenzyme" evidence="6">
    <location>
        <begin position="4"/>
        <end position="132"/>
    </location>
</feature>
<comment type="pathway">
    <text evidence="3">Carbohydrate degradation.</text>
</comment>
<accession>A0A645J1R6</accession>
<sequence length="161" mass="17448">MDLIKGIAICAGMESINVPGATGNIDTNFEGKAAAALDALARGADFVYIHIEAPDECGHRHEIEGKVRAIELIDEKVVGPIVTEMNARQEDFSVMVLPDHPTPLSLRTHTAEPVPYLIYRSNVKGPGGRYDETGAGKSGLFQPEGPLLLNYFFGLKEEKDV</sequence>
<dbReference type="Pfam" id="PF01676">
    <property type="entry name" value="Metalloenzyme"/>
    <property type="match status" value="1"/>
</dbReference>
<proteinExistence type="inferred from homology"/>
<keyword evidence="5" id="KW-0324">Glycolysis</keyword>
<gene>
    <name evidence="7" type="ORF">SDC9_205225</name>
</gene>
<dbReference type="GO" id="GO:0006096">
    <property type="term" value="P:glycolytic process"/>
    <property type="evidence" value="ECO:0007669"/>
    <property type="project" value="UniProtKB-KW"/>
</dbReference>
<dbReference type="InterPro" id="IPR017850">
    <property type="entry name" value="Alkaline_phosphatase_core_sf"/>
</dbReference>
<evidence type="ECO:0000259" key="6">
    <source>
        <dbReference type="Pfam" id="PF01676"/>
    </source>
</evidence>
<evidence type="ECO:0000256" key="5">
    <source>
        <dbReference type="ARBA" id="ARBA00023152"/>
    </source>
</evidence>